<organism evidence="8 9">
    <name type="scientific">Peribacillus asahii</name>
    <dbReference type="NCBI Taxonomy" id="228899"/>
    <lineage>
        <taxon>Bacteria</taxon>
        <taxon>Bacillati</taxon>
        <taxon>Bacillota</taxon>
        <taxon>Bacilli</taxon>
        <taxon>Bacillales</taxon>
        <taxon>Bacillaceae</taxon>
        <taxon>Peribacillus</taxon>
    </lineage>
</organism>
<evidence type="ECO:0000259" key="7">
    <source>
        <dbReference type="PROSITE" id="PS51352"/>
    </source>
</evidence>
<keyword evidence="3" id="KW-0735">Signal-anchor</keyword>
<dbReference type="NCBIfam" id="NF002854">
    <property type="entry name" value="PRK03147.1"/>
    <property type="match status" value="1"/>
</dbReference>
<evidence type="ECO:0000256" key="2">
    <source>
        <dbReference type="ARBA" id="ARBA00022748"/>
    </source>
</evidence>
<dbReference type="PROSITE" id="PS51352">
    <property type="entry name" value="THIOREDOXIN_2"/>
    <property type="match status" value="1"/>
</dbReference>
<dbReference type="PANTHER" id="PTHR42852:SF6">
    <property type="entry name" value="THIOL:DISULFIDE INTERCHANGE PROTEIN DSBE"/>
    <property type="match status" value="1"/>
</dbReference>
<gene>
    <name evidence="8" type="primary">resA</name>
    <name evidence="8" type="ORF">D1953_05000</name>
</gene>
<evidence type="ECO:0000256" key="5">
    <source>
        <dbReference type="ARBA" id="ARBA00023284"/>
    </source>
</evidence>
<dbReference type="InterPro" id="IPR017937">
    <property type="entry name" value="Thioredoxin_CS"/>
</dbReference>
<dbReference type="Proteomes" id="UP000266016">
    <property type="component" value="Unassembled WGS sequence"/>
</dbReference>
<name>A0A398BII9_9BACI</name>
<feature type="domain" description="Thioredoxin" evidence="7">
    <location>
        <begin position="41"/>
        <end position="179"/>
    </location>
</feature>
<dbReference type="GO" id="GO:0017004">
    <property type="term" value="P:cytochrome complex assembly"/>
    <property type="evidence" value="ECO:0007669"/>
    <property type="project" value="UniProtKB-KW"/>
</dbReference>
<keyword evidence="6" id="KW-0472">Membrane</keyword>
<dbReference type="GO" id="GO:0016491">
    <property type="term" value="F:oxidoreductase activity"/>
    <property type="evidence" value="ECO:0007669"/>
    <property type="project" value="InterPro"/>
</dbReference>
<dbReference type="Gene3D" id="3.40.30.10">
    <property type="entry name" value="Glutaredoxin"/>
    <property type="match status" value="1"/>
</dbReference>
<protein>
    <submittedName>
        <fullName evidence="8">Thiol-disulfide oxidoreductase ResA</fullName>
    </submittedName>
</protein>
<dbReference type="GO" id="GO:0030313">
    <property type="term" value="C:cell envelope"/>
    <property type="evidence" value="ECO:0007669"/>
    <property type="project" value="UniProtKB-SubCell"/>
</dbReference>
<dbReference type="AlphaFoldDB" id="A0A398BII9"/>
<comment type="caution">
    <text evidence="8">The sequence shown here is derived from an EMBL/GenBank/DDBJ whole genome shotgun (WGS) entry which is preliminary data.</text>
</comment>
<accession>A0A398BII9</accession>
<comment type="subcellular location">
    <subcellularLocation>
        <location evidence="1">Cell envelope</location>
    </subcellularLocation>
</comment>
<evidence type="ECO:0000256" key="3">
    <source>
        <dbReference type="ARBA" id="ARBA00022968"/>
    </source>
</evidence>
<evidence type="ECO:0000256" key="4">
    <source>
        <dbReference type="ARBA" id="ARBA00023157"/>
    </source>
</evidence>
<keyword evidence="6" id="KW-0812">Transmembrane</keyword>
<keyword evidence="6" id="KW-1133">Transmembrane helix</keyword>
<dbReference type="InterPro" id="IPR050553">
    <property type="entry name" value="Thioredoxin_ResA/DsbE_sf"/>
</dbReference>
<reference evidence="8 9" key="1">
    <citation type="submission" date="2018-08" db="EMBL/GenBank/DDBJ databases">
        <title>Bacillus jemisoniae sp. nov., Bacillus chryseoplanitiae sp. nov., Bacillus resnikiae sp. nov., and Bacillus frankliniae sp. nov., isolated from Viking spacecraft and associated surfaces.</title>
        <authorList>
            <person name="Seuylemezian A."/>
            <person name="Vaishampayan P."/>
        </authorList>
    </citation>
    <scope>NUCLEOTIDE SEQUENCE [LARGE SCALE GENOMIC DNA]</scope>
    <source>
        <strain evidence="8 9">MA001</strain>
    </source>
</reference>
<keyword evidence="5" id="KW-0676">Redox-active center</keyword>
<keyword evidence="2" id="KW-0201">Cytochrome c-type biogenesis</keyword>
<feature type="transmembrane region" description="Helical" evidence="6">
    <location>
        <begin position="12"/>
        <end position="32"/>
    </location>
</feature>
<dbReference type="InterPro" id="IPR036249">
    <property type="entry name" value="Thioredoxin-like_sf"/>
</dbReference>
<dbReference type="GO" id="GO:0016209">
    <property type="term" value="F:antioxidant activity"/>
    <property type="evidence" value="ECO:0007669"/>
    <property type="project" value="InterPro"/>
</dbReference>
<evidence type="ECO:0000313" key="9">
    <source>
        <dbReference type="Proteomes" id="UP000266016"/>
    </source>
</evidence>
<dbReference type="Pfam" id="PF00578">
    <property type="entry name" value="AhpC-TSA"/>
    <property type="match status" value="1"/>
</dbReference>
<proteinExistence type="predicted"/>
<dbReference type="SUPFAM" id="SSF52833">
    <property type="entry name" value="Thioredoxin-like"/>
    <property type="match status" value="1"/>
</dbReference>
<evidence type="ECO:0000313" key="8">
    <source>
        <dbReference type="EMBL" id="RID87550.1"/>
    </source>
</evidence>
<dbReference type="PROSITE" id="PS00194">
    <property type="entry name" value="THIOREDOXIN_1"/>
    <property type="match status" value="1"/>
</dbReference>
<keyword evidence="9" id="KW-1185">Reference proteome</keyword>
<dbReference type="InterPro" id="IPR013766">
    <property type="entry name" value="Thioredoxin_domain"/>
</dbReference>
<evidence type="ECO:0000256" key="6">
    <source>
        <dbReference type="SAM" id="Phobius"/>
    </source>
</evidence>
<keyword evidence="4" id="KW-1015">Disulfide bond</keyword>
<dbReference type="CDD" id="cd02966">
    <property type="entry name" value="TlpA_like_family"/>
    <property type="match status" value="1"/>
</dbReference>
<dbReference type="EMBL" id="QWVS01000011">
    <property type="protein sequence ID" value="RID87550.1"/>
    <property type="molecule type" value="Genomic_DNA"/>
</dbReference>
<dbReference type="InterPro" id="IPR000866">
    <property type="entry name" value="AhpC/TSA"/>
</dbReference>
<evidence type="ECO:0000256" key="1">
    <source>
        <dbReference type="ARBA" id="ARBA00004196"/>
    </source>
</evidence>
<dbReference type="PANTHER" id="PTHR42852">
    <property type="entry name" value="THIOL:DISULFIDE INTERCHANGE PROTEIN DSBE"/>
    <property type="match status" value="1"/>
</dbReference>
<sequence length="181" mass="20757">MSNVKKRASLFIKGLVAAILVLGIGYAIYMNFFKEKEVTAIDKSDLASNFTLKNLKGEEVKLEDYRGKGVFLNFWATYCPPCEKEMPYLESAYKDYKDKDIEVLAVDVGEPRIIVNQFVSKKELSFPVLLDWNADVADSYEVNTLPVTFLINEKGEIKERISGEMTEENIRYYLKSIVPER</sequence>
<dbReference type="RefSeq" id="WP_119116067.1">
    <property type="nucleotide sequence ID" value="NZ_QWVS01000011.1"/>
</dbReference>